<reference evidence="1 2" key="1">
    <citation type="submission" date="2019-05" db="EMBL/GenBank/DDBJ databases">
        <title>Emergence of the Ug99 lineage of the wheat stem rust pathogen through somatic hybridization.</title>
        <authorList>
            <person name="Li F."/>
            <person name="Upadhyaya N.M."/>
            <person name="Sperschneider J."/>
            <person name="Matny O."/>
            <person name="Nguyen-Phuc H."/>
            <person name="Mago R."/>
            <person name="Raley C."/>
            <person name="Miller M.E."/>
            <person name="Silverstein K.A.T."/>
            <person name="Henningsen E."/>
            <person name="Hirsch C.D."/>
            <person name="Visser B."/>
            <person name="Pretorius Z.A."/>
            <person name="Steffenson B.J."/>
            <person name="Schwessinger B."/>
            <person name="Dodds P.N."/>
            <person name="Figueroa M."/>
        </authorList>
    </citation>
    <scope>NUCLEOTIDE SEQUENCE [LARGE SCALE GENOMIC DNA]</scope>
    <source>
        <strain evidence="1 2">Ug99</strain>
    </source>
</reference>
<dbReference type="AlphaFoldDB" id="A0A5B0RVS2"/>
<sequence>MAVTWQVGRLEGQPLSESIISLWYFIVQVLDQSHFDLSCIVATKDIRDKFGFDSHTDLNGIQCAPDDPAKDLTVPQPTNGASLGSRCGRAGLDLCTKGVLRKLDKLGQDVLVKGL</sequence>
<evidence type="ECO:0000313" key="1">
    <source>
        <dbReference type="EMBL" id="KAA1129512.1"/>
    </source>
</evidence>
<gene>
    <name evidence="1" type="ORF">PGTUg99_020578</name>
</gene>
<comment type="caution">
    <text evidence="1">The sequence shown here is derived from an EMBL/GenBank/DDBJ whole genome shotgun (WGS) entry which is preliminary data.</text>
</comment>
<accession>A0A5B0RVS2</accession>
<dbReference type="EMBL" id="VDEP01000136">
    <property type="protein sequence ID" value="KAA1129512.1"/>
    <property type="molecule type" value="Genomic_DNA"/>
</dbReference>
<evidence type="ECO:0000313" key="2">
    <source>
        <dbReference type="Proteomes" id="UP000325313"/>
    </source>
</evidence>
<protein>
    <submittedName>
        <fullName evidence="1">Uncharacterized protein</fullName>
    </submittedName>
</protein>
<name>A0A5B0RVS2_PUCGR</name>
<organism evidence="1 2">
    <name type="scientific">Puccinia graminis f. sp. tritici</name>
    <dbReference type="NCBI Taxonomy" id="56615"/>
    <lineage>
        <taxon>Eukaryota</taxon>
        <taxon>Fungi</taxon>
        <taxon>Dikarya</taxon>
        <taxon>Basidiomycota</taxon>
        <taxon>Pucciniomycotina</taxon>
        <taxon>Pucciniomycetes</taxon>
        <taxon>Pucciniales</taxon>
        <taxon>Pucciniaceae</taxon>
        <taxon>Puccinia</taxon>
    </lineage>
</organism>
<proteinExistence type="predicted"/>
<dbReference type="Proteomes" id="UP000325313">
    <property type="component" value="Unassembled WGS sequence"/>
</dbReference>